<dbReference type="InterPro" id="IPR002765">
    <property type="entry name" value="UPF0145_YbjQ-like"/>
</dbReference>
<dbReference type="PANTHER" id="PTHR34068:SF1">
    <property type="entry name" value="UPF0145 PROTEIN YBJQ"/>
    <property type="match status" value="1"/>
</dbReference>
<evidence type="ECO:0000256" key="1">
    <source>
        <dbReference type="ARBA" id="ARBA00010751"/>
    </source>
</evidence>
<dbReference type="Gene3D" id="3.30.110.70">
    <property type="entry name" value="Hypothetical protein apc22750. Chain B"/>
    <property type="match status" value="1"/>
</dbReference>
<sequence>MECCLCKKNQSKWISDYPLYFGNSELRVCTDCHRKLEIINERQPNGNIEKEISFFSDLLKNNIITDDNAVRYMTEVLRICNEGGTVFEAQHNIYEQELSEKNSKLRQIVVTSGYNVEGYEIKQYIDIISTEIVLGMGVINGLFAELSNITGTQSTALSKKLKEARKEVVDQLREEAIEIKANAIIGVDIDYTMFGDTMVAVIATGTAVVIDKISQS</sequence>
<comment type="similarity">
    <text evidence="1 2">Belongs to the UPF0145 family.</text>
</comment>
<dbReference type="RefSeq" id="WP_006781128.1">
    <property type="nucleotide sequence ID" value="NZ_CP040506.1"/>
</dbReference>
<dbReference type="OrthoDB" id="9796448at2"/>
<dbReference type="PANTHER" id="PTHR34068">
    <property type="entry name" value="UPF0145 PROTEIN YBJQ"/>
    <property type="match status" value="1"/>
</dbReference>
<gene>
    <name evidence="3" type="ORF">HMPREF9473_03149</name>
</gene>
<protein>
    <recommendedName>
        <fullName evidence="2">UPF0145 protein HMPREF9473_03149</fullName>
    </recommendedName>
</protein>
<dbReference type="AlphaFoldDB" id="G5II21"/>
<evidence type="ECO:0000256" key="2">
    <source>
        <dbReference type="HAMAP-Rule" id="MF_00338"/>
    </source>
</evidence>
<name>G5II21_9FIRM</name>
<evidence type="ECO:0000313" key="4">
    <source>
        <dbReference type="Proteomes" id="UP000005384"/>
    </source>
</evidence>
<reference evidence="3 4" key="1">
    <citation type="submission" date="2011-08" db="EMBL/GenBank/DDBJ databases">
        <title>The Genome Sequence of Clostridium hathewayi WAL-18680.</title>
        <authorList>
            <consortium name="The Broad Institute Genome Sequencing Platform"/>
            <person name="Earl A."/>
            <person name="Ward D."/>
            <person name="Feldgarden M."/>
            <person name="Gevers D."/>
            <person name="Finegold S.M."/>
            <person name="Summanen P.H."/>
            <person name="Molitoris D.R."/>
            <person name="Song M."/>
            <person name="Daigneault M."/>
            <person name="Allen-Vercoe E."/>
            <person name="Young S.K."/>
            <person name="Zeng Q."/>
            <person name="Gargeya S."/>
            <person name="Fitzgerald M."/>
            <person name="Haas B."/>
            <person name="Abouelleil A."/>
            <person name="Alvarado L."/>
            <person name="Arachchi H.M."/>
            <person name="Berlin A."/>
            <person name="Brown A."/>
            <person name="Chapman S.B."/>
            <person name="Chen Z."/>
            <person name="Dunbar C."/>
            <person name="Freedman E."/>
            <person name="Gearin G."/>
            <person name="Gellesch M."/>
            <person name="Goldberg J."/>
            <person name="Griggs A."/>
            <person name="Gujja S."/>
            <person name="Heiman D."/>
            <person name="Howarth C."/>
            <person name="Larson L."/>
            <person name="Lui A."/>
            <person name="MacDonald P.J.P."/>
            <person name="Montmayeur A."/>
            <person name="Murphy C."/>
            <person name="Neiman D."/>
            <person name="Pearson M."/>
            <person name="Priest M."/>
            <person name="Roberts A."/>
            <person name="Saif S."/>
            <person name="Shea T."/>
            <person name="Shenoy N."/>
            <person name="Sisk P."/>
            <person name="Stolte C."/>
            <person name="Sykes S."/>
            <person name="Wortman J."/>
            <person name="Nusbaum C."/>
            <person name="Birren B."/>
        </authorList>
    </citation>
    <scope>NUCLEOTIDE SEQUENCE [LARGE SCALE GENOMIC DNA]</scope>
    <source>
        <strain evidence="3 4">WAL-18680</strain>
    </source>
</reference>
<dbReference type="HOGENOM" id="CLU_1364179_0_0_9"/>
<dbReference type="Proteomes" id="UP000005384">
    <property type="component" value="Unassembled WGS sequence"/>
</dbReference>
<dbReference type="HAMAP" id="MF_00338">
    <property type="entry name" value="UPF0145"/>
    <property type="match status" value="1"/>
</dbReference>
<dbReference type="EMBL" id="ADLN01000083">
    <property type="protein sequence ID" value="EHI58837.1"/>
    <property type="molecule type" value="Genomic_DNA"/>
</dbReference>
<evidence type="ECO:0000313" key="3">
    <source>
        <dbReference type="EMBL" id="EHI58837.1"/>
    </source>
</evidence>
<accession>G5II21</accession>
<proteinExistence type="inferred from homology"/>
<dbReference type="SUPFAM" id="SSF117782">
    <property type="entry name" value="YbjQ-like"/>
    <property type="match status" value="1"/>
</dbReference>
<dbReference type="InterPro" id="IPR035439">
    <property type="entry name" value="UPF0145_dom_sf"/>
</dbReference>
<comment type="caution">
    <text evidence="3">The sequence shown here is derived from an EMBL/GenBank/DDBJ whole genome shotgun (WGS) entry which is preliminary data.</text>
</comment>
<organism evidence="3 4">
    <name type="scientific">Hungatella hathewayi WAL-18680</name>
    <dbReference type="NCBI Taxonomy" id="742737"/>
    <lineage>
        <taxon>Bacteria</taxon>
        <taxon>Bacillati</taxon>
        <taxon>Bacillota</taxon>
        <taxon>Clostridia</taxon>
        <taxon>Lachnospirales</taxon>
        <taxon>Lachnospiraceae</taxon>
        <taxon>Hungatella</taxon>
    </lineage>
</organism>
<dbReference type="Pfam" id="PF01906">
    <property type="entry name" value="YbjQ_1"/>
    <property type="match status" value="1"/>
</dbReference>
<keyword evidence="4" id="KW-1185">Reference proteome</keyword>